<dbReference type="PANTHER" id="PTHR34822:SF1">
    <property type="entry name" value="GRPB FAMILY PROTEIN"/>
    <property type="match status" value="1"/>
</dbReference>
<sequence>MPSDDQRSLRAAEVVAYDERWPRMFRQVAAEVNRALAGIEHEVEHIGSTSVPGLAGKPIIDLFAVVSSSDDVQAAIAALGQHGWLHEGDGGLEGRESFPVRPDLPYQHLYLVVRGNEQHLLQTRFRDILRADEQARTEYAGLKAKLAPLLATDRAAYSEGKTELVHSVLRRHGFPTWSGVR</sequence>
<evidence type="ECO:0000313" key="2">
    <source>
        <dbReference type="Proteomes" id="UP000613840"/>
    </source>
</evidence>
<dbReference type="InterPro" id="IPR007344">
    <property type="entry name" value="GrpB/CoaE"/>
</dbReference>
<organism evidence="1 2">
    <name type="scientific">Microlunatus endophyticus</name>
    <dbReference type="NCBI Taxonomy" id="1716077"/>
    <lineage>
        <taxon>Bacteria</taxon>
        <taxon>Bacillati</taxon>
        <taxon>Actinomycetota</taxon>
        <taxon>Actinomycetes</taxon>
        <taxon>Propionibacteriales</taxon>
        <taxon>Propionibacteriaceae</taxon>
        <taxon>Microlunatus</taxon>
    </lineage>
</organism>
<protein>
    <recommendedName>
        <fullName evidence="3">GrpB family protein</fullName>
    </recommendedName>
</protein>
<dbReference type="PANTHER" id="PTHR34822">
    <property type="entry name" value="GRPB DOMAIN PROTEIN (AFU_ORTHOLOGUE AFUA_1G01530)"/>
    <property type="match status" value="1"/>
</dbReference>
<dbReference type="SUPFAM" id="SSF81301">
    <property type="entry name" value="Nucleotidyltransferase"/>
    <property type="match status" value="1"/>
</dbReference>
<dbReference type="Pfam" id="PF04229">
    <property type="entry name" value="GrpB"/>
    <property type="match status" value="1"/>
</dbReference>
<dbReference type="Gene3D" id="3.30.460.10">
    <property type="entry name" value="Beta Polymerase, domain 2"/>
    <property type="match status" value="1"/>
</dbReference>
<accession>A0A917SIE0</accession>
<evidence type="ECO:0000313" key="1">
    <source>
        <dbReference type="EMBL" id="GGL83982.1"/>
    </source>
</evidence>
<comment type="caution">
    <text evidence="1">The sequence shown here is derived from an EMBL/GenBank/DDBJ whole genome shotgun (WGS) entry which is preliminary data.</text>
</comment>
<keyword evidence="2" id="KW-1185">Reference proteome</keyword>
<name>A0A917SIE0_9ACTN</name>
<gene>
    <name evidence="1" type="ORF">GCM10011575_47790</name>
</gene>
<proteinExistence type="predicted"/>
<dbReference type="InterPro" id="IPR043519">
    <property type="entry name" value="NT_sf"/>
</dbReference>
<reference evidence="1" key="1">
    <citation type="journal article" date="2014" name="Int. J. Syst. Evol. Microbiol.">
        <title>Complete genome sequence of Corynebacterium casei LMG S-19264T (=DSM 44701T), isolated from a smear-ripened cheese.</title>
        <authorList>
            <consortium name="US DOE Joint Genome Institute (JGI-PGF)"/>
            <person name="Walter F."/>
            <person name="Albersmeier A."/>
            <person name="Kalinowski J."/>
            <person name="Ruckert C."/>
        </authorList>
    </citation>
    <scope>NUCLEOTIDE SEQUENCE</scope>
    <source>
        <strain evidence="1">CGMCC 4.7306</strain>
    </source>
</reference>
<evidence type="ECO:0008006" key="3">
    <source>
        <dbReference type="Google" id="ProtNLM"/>
    </source>
</evidence>
<dbReference type="Proteomes" id="UP000613840">
    <property type="component" value="Unassembled WGS sequence"/>
</dbReference>
<reference evidence="1" key="2">
    <citation type="submission" date="2020-09" db="EMBL/GenBank/DDBJ databases">
        <authorList>
            <person name="Sun Q."/>
            <person name="Zhou Y."/>
        </authorList>
    </citation>
    <scope>NUCLEOTIDE SEQUENCE</scope>
    <source>
        <strain evidence="1">CGMCC 4.7306</strain>
    </source>
</reference>
<dbReference type="EMBL" id="BMMZ01000023">
    <property type="protein sequence ID" value="GGL83982.1"/>
    <property type="molecule type" value="Genomic_DNA"/>
</dbReference>
<dbReference type="AlphaFoldDB" id="A0A917SIE0"/>